<feature type="compositionally biased region" description="Polar residues" evidence="1">
    <location>
        <begin position="420"/>
        <end position="437"/>
    </location>
</feature>
<feature type="region of interest" description="Disordered" evidence="1">
    <location>
        <begin position="170"/>
        <end position="249"/>
    </location>
</feature>
<feature type="compositionally biased region" description="Low complexity" evidence="1">
    <location>
        <begin position="516"/>
        <end position="525"/>
    </location>
</feature>
<feature type="compositionally biased region" description="Low complexity" evidence="1">
    <location>
        <begin position="9"/>
        <end position="24"/>
    </location>
</feature>
<feature type="region of interest" description="Disordered" evidence="1">
    <location>
        <begin position="1065"/>
        <end position="1112"/>
    </location>
</feature>
<keyword evidence="3" id="KW-1185">Reference proteome</keyword>
<feature type="region of interest" description="Disordered" evidence="1">
    <location>
        <begin position="1"/>
        <end position="26"/>
    </location>
</feature>
<dbReference type="OrthoDB" id="206201at2759"/>
<feature type="region of interest" description="Disordered" evidence="1">
    <location>
        <begin position="51"/>
        <end position="138"/>
    </location>
</feature>
<dbReference type="AlphaFoldDB" id="A0A1B7Y9E2"/>
<feature type="compositionally biased region" description="Basic and acidic residues" evidence="1">
    <location>
        <begin position="589"/>
        <end position="600"/>
    </location>
</feature>
<feature type="region of interest" description="Disordered" evidence="1">
    <location>
        <begin position="410"/>
        <end position="613"/>
    </location>
</feature>
<feature type="compositionally biased region" description="Polar residues" evidence="1">
    <location>
        <begin position="451"/>
        <end position="468"/>
    </location>
</feature>
<dbReference type="EMBL" id="LTAN01000005">
    <property type="protein sequence ID" value="OBR08545.1"/>
    <property type="molecule type" value="Genomic_DNA"/>
</dbReference>
<feature type="compositionally biased region" description="Polar residues" evidence="1">
    <location>
        <begin position="231"/>
        <end position="241"/>
    </location>
</feature>
<dbReference type="Proteomes" id="UP000092177">
    <property type="component" value="Chromosome 5"/>
</dbReference>
<feature type="region of interest" description="Disordered" evidence="1">
    <location>
        <begin position="362"/>
        <end position="393"/>
    </location>
</feature>
<dbReference type="KEGG" id="chig:CH63R_07310"/>
<gene>
    <name evidence="2" type="ORF">CH63R_07310</name>
</gene>
<evidence type="ECO:0000256" key="1">
    <source>
        <dbReference type="SAM" id="MobiDB-lite"/>
    </source>
</evidence>
<dbReference type="GeneID" id="28866392"/>
<reference evidence="3" key="1">
    <citation type="journal article" date="2017" name="BMC Genomics">
        <title>Gapless genome assembly of Colletotrichum higginsianum reveals chromosome structure and association of transposable elements with secondary metabolite gene clusters.</title>
        <authorList>
            <person name="Dallery J.-F."/>
            <person name="Lapalu N."/>
            <person name="Zampounis A."/>
            <person name="Pigne S."/>
            <person name="Luyten I."/>
            <person name="Amselem J."/>
            <person name="Wittenberg A.H.J."/>
            <person name="Zhou S."/>
            <person name="de Queiroz M.V."/>
            <person name="Robin G.P."/>
            <person name="Auger A."/>
            <person name="Hainaut M."/>
            <person name="Henrissat B."/>
            <person name="Kim K.-T."/>
            <person name="Lee Y.-H."/>
            <person name="Lespinet O."/>
            <person name="Schwartz D.C."/>
            <person name="Thon M.R."/>
            <person name="O'Connell R.J."/>
        </authorList>
    </citation>
    <scope>NUCLEOTIDE SEQUENCE [LARGE SCALE GENOMIC DNA]</scope>
    <source>
        <strain evidence="3">IMI 349063</strain>
    </source>
</reference>
<protein>
    <submittedName>
        <fullName evidence="2">Uncharacterized protein</fullName>
    </submittedName>
</protein>
<evidence type="ECO:0000313" key="2">
    <source>
        <dbReference type="EMBL" id="OBR08545.1"/>
    </source>
</evidence>
<proteinExistence type="predicted"/>
<dbReference type="VEuPathDB" id="FungiDB:CH63R_07310"/>
<evidence type="ECO:0000313" key="3">
    <source>
        <dbReference type="Proteomes" id="UP000092177"/>
    </source>
</evidence>
<feature type="compositionally biased region" description="Polar residues" evidence="1">
    <location>
        <begin position="201"/>
        <end position="210"/>
    </location>
</feature>
<feature type="region of interest" description="Disordered" evidence="1">
    <location>
        <begin position="990"/>
        <end position="1010"/>
    </location>
</feature>
<feature type="compositionally biased region" description="Low complexity" evidence="1">
    <location>
        <begin position="371"/>
        <end position="382"/>
    </location>
</feature>
<dbReference type="RefSeq" id="XP_018157063.1">
    <property type="nucleotide sequence ID" value="XM_018302285.1"/>
</dbReference>
<comment type="caution">
    <text evidence="2">The sequence shown here is derived from an EMBL/GenBank/DDBJ whole genome shotgun (WGS) entry which is preliminary data.</text>
</comment>
<feature type="compositionally biased region" description="Basic and acidic residues" evidence="1">
    <location>
        <begin position="537"/>
        <end position="553"/>
    </location>
</feature>
<feature type="compositionally biased region" description="Polar residues" evidence="1">
    <location>
        <begin position="119"/>
        <end position="132"/>
    </location>
</feature>
<accession>A0A1B7Y9E2</accession>
<sequence>MRRHESTRSRSTLTRSKSTTSVRSAIQRLEHIDPVTAERDAHIAATLSFARSGLDPGTGMGASVSRHHARSATMNARPAAIVSHDRPQSERGSQGYHENGLRRQNSVRFAIREPRSKRPQTQLSNDDSSETGTVRRRSVLKNVGNCPLGQASDKVERPFVSTYTTSYIDSLPPVESFGSPDECGPPPASYRRLRKSRSMFAPSNPNSKTSHSFKECSEQPSPQPSLRRKSMQNMKGNSHLSKTLGLRAPKSTSFLKVRGAGNGSSIGTREQNDLVVQEAEDNFRRDVENQQHLRPRSSIFFSKTKKSRSPLGLRKSMRDNSYDTHFDGSANVLTVSKDASLRRKARKVSSSLKTKLKEIFRRSKKEDSITPANEAEPAVVAEDQGGVETEQDDPYMDIVDPVLTDECSISQVPSRVPSLHNASSAQRLRSRQGSIESIGSEMKVSDEKSRVTSWTSSGTHTLNSQSTWGGERDRQRLSIIKENGPHQSSSSFRRPSRGDRNPYEFGSLSPPPPSVPVHSGPSVDSARVYSALMTRLNEAKQRQQERESRKRNSGDWSSERLGSVRLSKSDDEEGIEEDGRQKPPTIRCVLHEDDVFRDSPWEQQPSQEADDTEIVNLAENNAASASGSVVHHRQEFESETTLTSYKSYPRFGTSNGKELSSSWSQKAHSEDTTIAPKTLSTRRSAFFGSPTCHLFRTTSPYRKALQASIKESASGPAEARSPTASSLNLDIIPLKRRPSFSKEDPRLAYSESIYSDELLTPPSIPQLVSTPSGLVVPHRDPSHQATHVDLRNTSSATALSDAVVEHGPDRAPLMFARDDDTASTRWAPSGPGEFTSMMQADRTVSNASSVEWKTWLSANASKTDANLANARAHNMREAQHPKTDALRTLGHVREGAEVEESQSPVSYKPTDGEKSRLQTPLRAMSHNSRQTSSTSRIELGVKTHILRRSRDENAAPLSDVRISKHIRGIYGPPPIPPRSSLRSTPSMALMQPRSSQSNIPIKSVDSKNSKMRSLGTILKLQSADVSSSPNSRSPIKAARYNGLHNGLQSSTSSPGLTMAVEKQFGPMLAGEEPSRGSPRERRSSMRRRLLNSSDSEIADRSDSVSLDDWRPHSGGGKQILEDFLSSRRQVSVASNDSVAFL</sequence>
<organism evidence="2 3">
    <name type="scientific">Colletotrichum higginsianum (strain IMI 349063)</name>
    <name type="common">Crucifer anthracnose fungus</name>
    <dbReference type="NCBI Taxonomy" id="759273"/>
    <lineage>
        <taxon>Eukaryota</taxon>
        <taxon>Fungi</taxon>
        <taxon>Dikarya</taxon>
        <taxon>Ascomycota</taxon>
        <taxon>Pezizomycotina</taxon>
        <taxon>Sordariomycetes</taxon>
        <taxon>Hypocreomycetidae</taxon>
        <taxon>Glomerellales</taxon>
        <taxon>Glomerellaceae</taxon>
        <taxon>Colletotrichum</taxon>
        <taxon>Colletotrichum destructivum species complex</taxon>
    </lineage>
</organism>
<feature type="region of interest" description="Disordered" evidence="1">
    <location>
        <begin position="285"/>
        <end position="316"/>
    </location>
</feature>
<feature type="region of interest" description="Disordered" evidence="1">
    <location>
        <begin position="894"/>
        <end position="917"/>
    </location>
</feature>
<name>A0A1B7Y9E2_COLHI</name>
<feature type="compositionally biased region" description="Basic and acidic residues" evidence="1">
    <location>
        <begin position="1072"/>
        <end position="1083"/>
    </location>
</feature>
<feature type="compositionally biased region" description="Basic and acidic residues" evidence="1">
    <location>
        <begin position="1097"/>
        <end position="1111"/>
    </location>
</feature>